<name>A0A831ESN8_ERWAM</name>
<protein>
    <submittedName>
        <fullName evidence="1">Uncharacterized protein</fullName>
    </submittedName>
</protein>
<gene>
    <name evidence="1" type="ORF">BN437_1092</name>
</gene>
<reference evidence="1 2" key="2">
    <citation type="submission" date="2013-04" db="EMBL/GenBank/DDBJ databases">
        <title>Comparative genomics of 12 strains of Erwinia amylovora identifies a pan-genome with a large conserved core and provides insights into host specificity.</title>
        <authorList>
            <person name="Mann R.A."/>
            <person name="Smits T.H.M."/>
            <person name="Buehlmann A."/>
            <person name="Blom J."/>
            <person name="Goesmann A."/>
            <person name="Frey J.E."/>
            <person name="Plummer K.M."/>
            <person name="Beer S.V."/>
            <person name="Luck J."/>
            <person name="Duffy B."/>
            <person name="Rodoni B."/>
        </authorList>
    </citation>
    <scope>NUCLEOTIDE SEQUENCE [LARGE SCALE GENOMIC DNA]</scope>
    <source>
        <strain evidence="2">CFBP 1232</strain>
    </source>
</reference>
<reference evidence="1 2" key="1">
    <citation type="submission" date="2012-11" db="EMBL/GenBank/DDBJ databases">
        <authorList>
            <person name="Linke B."/>
        </authorList>
    </citation>
    <scope>NUCLEOTIDE SEQUENCE [LARGE SCALE GENOMIC DNA]</scope>
    <source>
        <strain evidence="2">CFBP 1232</strain>
    </source>
</reference>
<proteinExistence type="predicted"/>
<dbReference type="Proteomes" id="UP000013111">
    <property type="component" value="Unassembled WGS sequence"/>
</dbReference>
<comment type="caution">
    <text evidence="1">The sequence shown here is derived from an EMBL/GenBank/DDBJ whole genome shotgun (WGS) entry which is preliminary data.</text>
</comment>
<sequence>MLPMVDILLSFASQFPGIAAPDAINQNKNAIAAKKISPGAIALLFTPFHLVLVIKGEGEVYHIQYMALQQSRCFAGKMRF</sequence>
<accession>A0A831ESN8</accession>
<evidence type="ECO:0000313" key="2">
    <source>
        <dbReference type="Proteomes" id="UP000013111"/>
    </source>
</evidence>
<dbReference type="EMBL" id="CAPB01000008">
    <property type="protein sequence ID" value="CCO93044.1"/>
    <property type="molecule type" value="Genomic_DNA"/>
</dbReference>
<organism evidence="1 2">
    <name type="scientific">Erwinia amylovora NBRC 12687 = CFBP 1232</name>
    <dbReference type="NCBI Taxonomy" id="1219359"/>
    <lineage>
        <taxon>Bacteria</taxon>
        <taxon>Pseudomonadati</taxon>
        <taxon>Pseudomonadota</taxon>
        <taxon>Gammaproteobacteria</taxon>
        <taxon>Enterobacterales</taxon>
        <taxon>Erwiniaceae</taxon>
        <taxon>Erwinia</taxon>
    </lineage>
</organism>
<dbReference type="AlphaFoldDB" id="A0A831ESN8"/>
<evidence type="ECO:0000313" key="1">
    <source>
        <dbReference type="EMBL" id="CCO93044.1"/>
    </source>
</evidence>